<comment type="caution">
    <text evidence="3">The sequence shown here is derived from an EMBL/GenBank/DDBJ whole genome shotgun (WGS) entry which is preliminary data.</text>
</comment>
<reference evidence="3" key="1">
    <citation type="journal article" date="2014" name="Int. J. Syst. Evol. Microbiol.">
        <title>Complete genome sequence of Corynebacterium casei LMG S-19264T (=DSM 44701T), isolated from a smear-ripened cheese.</title>
        <authorList>
            <consortium name="US DOE Joint Genome Institute (JGI-PGF)"/>
            <person name="Walter F."/>
            <person name="Albersmeier A."/>
            <person name="Kalinowski J."/>
            <person name="Ruckert C."/>
        </authorList>
    </citation>
    <scope>NUCLEOTIDE SEQUENCE</scope>
    <source>
        <strain evidence="3">KCTC 12343</strain>
    </source>
</reference>
<organism evidence="3 4">
    <name type="scientific">Pseudoduganella albidiflava</name>
    <dbReference type="NCBI Taxonomy" id="321983"/>
    <lineage>
        <taxon>Bacteria</taxon>
        <taxon>Pseudomonadati</taxon>
        <taxon>Pseudomonadota</taxon>
        <taxon>Betaproteobacteria</taxon>
        <taxon>Burkholderiales</taxon>
        <taxon>Oxalobacteraceae</taxon>
        <taxon>Telluria group</taxon>
        <taxon>Pseudoduganella</taxon>
    </lineage>
</organism>
<feature type="transmembrane region" description="Helical" evidence="1">
    <location>
        <begin position="57"/>
        <end position="79"/>
    </location>
</feature>
<evidence type="ECO:0000259" key="2">
    <source>
        <dbReference type="Pfam" id="PF05232"/>
    </source>
</evidence>
<feature type="transmembrane region" description="Helical" evidence="1">
    <location>
        <begin position="100"/>
        <end position="121"/>
    </location>
</feature>
<keyword evidence="1" id="KW-1133">Transmembrane helix</keyword>
<proteinExistence type="predicted"/>
<dbReference type="InterPro" id="IPR007896">
    <property type="entry name" value="BTP_bacteria"/>
</dbReference>
<name>A0AA88C1S6_9BURK</name>
<sequence>MHSFVEYAIMLSFRQYESKSMRTFGDRVRHALLFEAVALAIFIPGSAAVFGHPVEQMGFIGIASATLATLWNFVFNVGFDRAMRRLRGSVHKTLAIRVTHTLLFEAGLVVMLIPLIAWYLGIGLWQALLMDLAIVVFYLVYGFLFNLAYDRIFPIAAAAPAALNTGRPL</sequence>
<evidence type="ECO:0000313" key="3">
    <source>
        <dbReference type="EMBL" id="GGY49119.1"/>
    </source>
</evidence>
<evidence type="ECO:0000256" key="1">
    <source>
        <dbReference type="SAM" id="Phobius"/>
    </source>
</evidence>
<evidence type="ECO:0000313" key="4">
    <source>
        <dbReference type="Proteomes" id="UP000628442"/>
    </source>
</evidence>
<dbReference type="EMBL" id="BMWV01000007">
    <property type="protein sequence ID" value="GGY49119.1"/>
    <property type="molecule type" value="Genomic_DNA"/>
</dbReference>
<dbReference type="Pfam" id="PF05232">
    <property type="entry name" value="BTP"/>
    <property type="match status" value="2"/>
</dbReference>
<reference evidence="3" key="2">
    <citation type="submission" date="2022-12" db="EMBL/GenBank/DDBJ databases">
        <authorList>
            <person name="Sun Q."/>
            <person name="Kim S."/>
        </authorList>
    </citation>
    <scope>NUCLEOTIDE SEQUENCE</scope>
    <source>
        <strain evidence="3">KCTC 12343</strain>
    </source>
</reference>
<accession>A0AA88C1S6</accession>
<feature type="domain" description="Chlorhexidine efflux transporter" evidence="2">
    <location>
        <begin position="92"/>
        <end position="154"/>
    </location>
</feature>
<feature type="domain" description="Chlorhexidine efflux transporter" evidence="2">
    <location>
        <begin position="22"/>
        <end position="85"/>
    </location>
</feature>
<feature type="transmembrane region" description="Helical" evidence="1">
    <location>
        <begin position="127"/>
        <end position="149"/>
    </location>
</feature>
<dbReference type="Proteomes" id="UP000628442">
    <property type="component" value="Unassembled WGS sequence"/>
</dbReference>
<protein>
    <submittedName>
        <fullName evidence="3">Membrane protein</fullName>
    </submittedName>
</protein>
<dbReference type="AlphaFoldDB" id="A0AA88C1S6"/>
<keyword evidence="1" id="KW-0812">Transmembrane</keyword>
<dbReference type="InterPro" id="IPR058208">
    <property type="entry name" value="PACE"/>
</dbReference>
<gene>
    <name evidence="3" type="ORF">GCM10007387_34260</name>
</gene>
<keyword evidence="1" id="KW-0472">Membrane</keyword>
<feature type="transmembrane region" description="Helical" evidence="1">
    <location>
        <begin position="31"/>
        <end position="51"/>
    </location>
</feature>
<dbReference type="NCBIfam" id="NF033664">
    <property type="entry name" value="PACE_transport"/>
    <property type="match status" value="1"/>
</dbReference>